<dbReference type="InterPro" id="IPR001878">
    <property type="entry name" value="Znf_CCHC"/>
</dbReference>
<evidence type="ECO:0000313" key="5">
    <source>
        <dbReference type="EMBL" id="GBG81260.1"/>
    </source>
</evidence>
<keyword evidence="1" id="KW-0863">Zinc-finger</keyword>
<keyword evidence="1" id="KW-0862">Zinc</keyword>
<feature type="domain" description="CCHC-type" evidence="4">
    <location>
        <begin position="41"/>
        <end position="54"/>
    </location>
</feature>
<accession>A0A388LG08</accession>
<dbReference type="EMBL" id="BFEA01000369">
    <property type="protein sequence ID" value="GBG81260.1"/>
    <property type="molecule type" value="Genomic_DNA"/>
</dbReference>
<dbReference type="SUPFAM" id="SSF57756">
    <property type="entry name" value="Retrovirus zinc finger-like domains"/>
    <property type="match status" value="1"/>
</dbReference>
<protein>
    <recommendedName>
        <fullName evidence="4">CCHC-type domain-containing protein</fullName>
    </recommendedName>
</protein>
<dbReference type="AlphaFoldDB" id="A0A388LG08"/>
<keyword evidence="1" id="KW-0479">Metal-binding</keyword>
<feature type="region of interest" description="Disordered" evidence="3">
    <location>
        <begin position="203"/>
        <end position="245"/>
    </location>
</feature>
<feature type="region of interest" description="Disordered" evidence="3">
    <location>
        <begin position="82"/>
        <end position="113"/>
    </location>
</feature>
<gene>
    <name evidence="5" type="ORF">CBR_g31932</name>
</gene>
<evidence type="ECO:0000256" key="2">
    <source>
        <dbReference type="SAM" id="Coils"/>
    </source>
</evidence>
<dbReference type="SMART" id="SM00343">
    <property type="entry name" value="ZnF_C2HC"/>
    <property type="match status" value="1"/>
</dbReference>
<keyword evidence="6" id="KW-1185">Reference proteome</keyword>
<feature type="region of interest" description="Disordered" evidence="3">
    <location>
        <begin position="321"/>
        <end position="343"/>
    </location>
</feature>
<evidence type="ECO:0000259" key="4">
    <source>
        <dbReference type="PROSITE" id="PS50158"/>
    </source>
</evidence>
<comment type="caution">
    <text evidence="5">The sequence shown here is derived from an EMBL/GenBank/DDBJ whole genome shotgun (WGS) entry which is preliminary data.</text>
</comment>
<reference evidence="5 6" key="1">
    <citation type="journal article" date="2018" name="Cell">
        <title>The Chara Genome: Secondary Complexity and Implications for Plant Terrestrialization.</title>
        <authorList>
            <person name="Nishiyama T."/>
            <person name="Sakayama H."/>
            <person name="Vries J.D."/>
            <person name="Buschmann H."/>
            <person name="Saint-Marcoux D."/>
            <person name="Ullrich K.K."/>
            <person name="Haas F.B."/>
            <person name="Vanderstraeten L."/>
            <person name="Becker D."/>
            <person name="Lang D."/>
            <person name="Vosolsobe S."/>
            <person name="Rombauts S."/>
            <person name="Wilhelmsson P.K.I."/>
            <person name="Janitza P."/>
            <person name="Kern R."/>
            <person name="Heyl A."/>
            <person name="Rumpler F."/>
            <person name="Villalobos L.I.A.C."/>
            <person name="Clay J.M."/>
            <person name="Skokan R."/>
            <person name="Toyoda A."/>
            <person name="Suzuki Y."/>
            <person name="Kagoshima H."/>
            <person name="Schijlen E."/>
            <person name="Tajeshwar N."/>
            <person name="Catarino B."/>
            <person name="Hetherington A.J."/>
            <person name="Saltykova A."/>
            <person name="Bonnot C."/>
            <person name="Breuninger H."/>
            <person name="Symeonidi A."/>
            <person name="Radhakrishnan G.V."/>
            <person name="Van Nieuwerburgh F."/>
            <person name="Deforce D."/>
            <person name="Chang C."/>
            <person name="Karol K.G."/>
            <person name="Hedrich R."/>
            <person name="Ulvskov P."/>
            <person name="Glockner G."/>
            <person name="Delwiche C.F."/>
            <person name="Petrasek J."/>
            <person name="Van de Peer Y."/>
            <person name="Friml J."/>
            <person name="Beilby M."/>
            <person name="Dolan L."/>
            <person name="Kohara Y."/>
            <person name="Sugano S."/>
            <person name="Fujiyama A."/>
            <person name="Delaux P.-M."/>
            <person name="Quint M."/>
            <person name="TheiBen G."/>
            <person name="Hagemann M."/>
            <person name="Harholt J."/>
            <person name="Dunand C."/>
            <person name="Zachgo S."/>
            <person name="Langdale J."/>
            <person name="Maumus F."/>
            <person name="Straeten D.V.D."/>
            <person name="Gould S.B."/>
            <person name="Rensing S.A."/>
        </authorList>
    </citation>
    <scope>NUCLEOTIDE SEQUENCE [LARGE SCALE GENOMIC DNA]</scope>
    <source>
        <strain evidence="5 6">S276</strain>
    </source>
</reference>
<sequence>MNNPGGGFPYGQQMPFGYQQAPGVGGLGVGAGGTNPGTIICHICGKPDHYARNCWQEGNRPPTQPDQETNEMREYYRRAIQREREDSERKAKDEWERRRLEDEQRKESEKLREAEAREARLEATIVRMLSQHNKGQYAITTGSPPVKKKSPRTKMKMLKEIRSYIDESEEDSEEVREEAGKLADAIESRKKAGKKKRVYEVDTNLSTDGRNGDLTRDTRRKSSEAAATKRASLTPLGIGEEGREEELKTPLKGLSAACSSEGVLEYALELHRRLSAKKVPELRKICSKEGIPWSKRDNVICELVRCRTRLVYEGFCEKPSDFSPVSEKAQGGSKKSRRKGRREMGKRCPLIYPGKVIFFSIGDKSYASLTSLFKALIGIKGSTRVNFFGGNMWSDGWRKVKSKYGESTIEMKGVKKPLKECRLDLERGGQFDVLKVKCVSSAIEHCRNYLKEILARPYRIKQAYRMDSAKLIALCRSATLFSRKNFRAKLKMKIAKVVRVKFGVDIRKRPLVKVSFSPALKSAVVRDVAAKYLGLAIIDSSIRTYLSTRVRVVVLKRRTVGDILHNHRA</sequence>
<evidence type="ECO:0000256" key="3">
    <source>
        <dbReference type="SAM" id="MobiDB-lite"/>
    </source>
</evidence>
<feature type="compositionally biased region" description="Basic and acidic residues" evidence="3">
    <location>
        <begin position="210"/>
        <end position="223"/>
    </location>
</feature>
<dbReference type="Gramene" id="GBG81260">
    <property type="protein sequence ID" value="GBG81260"/>
    <property type="gene ID" value="CBR_g31932"/>
</dbReference>
<name>A0A388LG08_CHABU</name>
<feature type="coiled-coil region" evidence="2">
    <location>
        <begin position="158"/>
        <end position="185"/>
    </location>
</feature>
<organism evidence="5 6">
    <name type="scientific">Chara braunii</name>
    <name type="common">Braun's stonewort</name>
    <dbReference type="NCBI Taxonomy" id="69332"/>
    <lineage>
        <taxon>Eukaryota</taxon>
        <taxon>Viridiplantae</taxon>
        <taxon>Streptophyta</taxon>
        <taxon>Charophyceae</taxon>
        <taxon>Charales</taxon>
        <taxon>Characeae</taxon>
        <taxon>Chara</taxon>
    </lineage>
</organism>
<evidence type="ECO:0000256" key="1">
    <source>
        <dbReference type="PROSITE-ProRule" id="PRU00047"/>
    </source>
</evidence>
<dbReference type="PROSITE" id="PS50158">
    <property type="entry name" value="ZF_CCHC"/>
    <property type="match status" value="1"/>
</dbReference>
<dbReference type="GO" id="GO:0008270">
    <property type="term" value="F:zinc ion binding"/>
    <property type="evidence" value="ECO:0007669"/>
    <property type="project" value="UniProtKB-KW"/>
</dbReference>
<dbReference type="Proteomes" id="UP000265515">
    <property type="component" value="Unassembled WGS sequence"/>
</dbReference>
<evidence type="ECO:0000313" key="6">
    <source>
        <dbReference type="Proteomes" id="UP000265515"/>
    </source>
</evidence>
<dbReference type="GO" id="GO:0003676">
    <property type="term" value="F:nucleic acid binding"/>
    <property type="evidence" value="ECO:0007669"/>
    <property type="project" value="InterPro"/>
</dbReference>
<keyword evidence="2" id="KW-0175">Coiled coil</keyword>
<proteinExistence type="predicted"/>
<dbReference type="Gene3D" id="4.10.60.10">
    <property type="entry name" value="Zinc finger, CCHC-type"/>
    <property type="match status" value="1"/>
</dbReference>
<dbReference type="InterPro" id="IPR036875">
    <property type="entry name" value="Znf_CCHC_sf"/>
</dbReference>